<organism evidence="9 10">
    <name type="scientific">Candidatus Scybalomonas excrementavium</name>
    <dbReference type="NCBI Taxonomy" id="2840943"/>
    <lineage>
        <taxon>Bacteria</taxon>
        <taxon>Bacillati</taxon>
        <taxon>Bacillota</taxon>
        <taxon>Clostridia</taxon>
        <taxon>Lachnospirales</taxon>
        <taxon>Lachnospiraceae</taxon>
        <taxon>Lachnospiraceae incertae sedis</taxon>
        <taxon>Candidatus Scybalomonas</taxon>
    </lineage>
</organism>
<evidence type="ECO:0000256" key="6">
    <source>
        <dbReference type="ARBA" id="ARBA00023136"/>
    </source>
</evidence>
<reference evidence="9" key="1">
    <citation type="submission" date="2020-10" db="EMBL/GenBank/DDBJ databases">
        <authorList>
            <person name="Gilroy R."/>
        </authorList>
    </citation>
    <scope>NUCLEOTIDE SEQUENCE</scope>
    <source>
        <strain evidence="9">E3-2379</strain>
    </source>
</reference>
<feature type="transmembrane region" description="Helical" evidence="7">
    <location>
        <begin position="76"/>
        <end position="99"/>
    </location>
</feature>
<keyword evidence="5 7" id="KW-1133">Transmembrane helix</keyword>
<dbReference type="GO" id="GO:0048473">
    <property type="term" value="P:D-methionine transmembrane transport"/>
    <property type="evidence" value="ECO:0007669"/>
    <property type="project" value="TreeGrafter"/>
</dbReference>
<dbReference type="Gene3D" id="1.10.3720.10">
    <property type="entry name" value="MetI-like"/>
    <property type="match status" value="1"/>
</dbReference>
<dbReference type="InterPro" id="IPR000515">
    <property type="entry name" value="MetI-like"/>
</dbReference>
<keyword evidence="6 7" id="KW-0472">Membrane</keyword>
<evidence type="ECO:0000313" key="10">
    <source>
        <dbReference type="Proteomes" id="UP000823618"/>
    </source>
</evidence>
<name>A0A9D9N761_9FIRM</name>
<accession>A0A9D9N761</accession>
<evidence type="ECO:0000256" key="7">
    <source>
        <dbReference type="RuleBase" id="RU363032"/>
    </source>
</evidence>
<dbReference type="PANTHER" id="PTHR30450:SF1">
    <property type="entry name" value="D-METHIONINE TRANSPORT SYSTEM PERMEASE PROTEIN METI-RELATED"/>
    <property type="match status" value="1"/>
</dbReference>
<dbReference type="Proteomes" id="UP000823618">
    <property type="component" value="Unassembled WGS sequence"/>
</dbReference>
<feature type="transmembrane region" description="Helical" evidence="7">
    <location>
        <begin position="12"/>
        <end position="35"/>
    </location>
</feature>
<dbReference type="PROSITE" id="PS50928">
    <property type="entry name" value="ABC_TM1"/>
    <property type="match status" value="1"/>
</dbReference>
<evidence type="ECO:0000256" key="4">
    <source>
        <dbReference type="ARBA" id="ARBA00022692"/>
    </source>
</evidence>
<evidence type="ECO:0000256" key="5">
    <source>
        <dbReference type="ARBA" id="ARBA00022989"/>
    </source>
</evidence>
<protein>
    <submittedName>
        <fullName evidence="9">ABC transporter permease</fullName>
    </submittedName>
</protein>
<dbReference type="CDD" id="cd06261">
    <property type="entry name" value="TM_PBP2"/>
    <property type="match status" value="1"/>
</dbReference>
<reference evidence="9" key="2">
    <citation type="journal article" date="2021" name="PeerJ">
        <title>Extensive microbial diversity within the chicken gut microbiome revealed by metagenomics and culture.</title>
        <authorList>
            <person name="Gilroy R."/>
            <person name="Ravi A."/>
            <person name="Getino M."/>
            <person name="Pursley I."/>
            <person name="Horton D.L."/>
            <person name="Alikhan N.F."/>
            <person name="Baker D."/>
            <person name="Gharbi K."/>
            <person name="Hall N."/>
            <person name="Watson M."/>
            <person name="Adriaenssens E.M."/>
            <person name="Foster-Nyarko E."/>
            <person name="Jarju S."/>
            <person name="Secka A."/>
            <person name="Antonio M."/>
            <person name="Oren A."/>
            <person name="Chaudhuri R.R."/>
            <person name="La Ragione R."/>
            <person name="Hildebrand F."/>
            <person name="Pallen M.J."/>
        </authorList>
    </citation>
    <scope>NUCLEOTIDE SEQUENCE</scope>
    <source>
        <strain evidence="9">E3-2379</strain>
    </source>
</reference>
<feature type="transmembrane region" description="Helical" evidence="7">
    <location>
        <begin position="183"/>
        <end position="205"/>
    </location>
</feature>
<evidence type="ECO:0000313" key="9">
    <source>
        <dbReference type="EMBL" id="MBO8462784.1"/>
    </source>
</evidence>
<evidence type="ECO:0000256" key="1">
    <source>
        <dbReference type="ARBA" id="ARBA00004651"/>
    </source>
</evidence>
<keyword evidence="2 7" id="KW-0813">Transport</keyword>
<comment type="subcellular location">
    <subcellularLocation>
        <location evidence="1 7">Cell membrane</location>
        <topology evidence="1 7">Multi-pass membrane protein</topology>
    </subcellularLocation>
</comment>
<dbReference type="InterPro" id="IPR051322">
    <property type="entry name" value="AA_ABC_Transporter_Permease"/>
</dbReference>
<dbReference type="InterPro" id="IPR035906">
    <property type="entry name" value="MetI-like_sf"/>
</dbReference>
<comment type="caution">
    <text evidence="9">The sequence shown here is derived from an EMBL/GenBank/DDBJ whole genome shotgun (WGS) entry which is preliminary data.</text>
</comment>
<proteinExistence type="inferred from homology"/>
<feature type="transmembrane region" description="Helical" evidence="7">
    <location>
        <begin position="140"/>
        <end position="171"/>
    </location>
</feature>
<dbReference type="EMBL" id="JADIML010000074">
    <property type="protein sequence ID" value="MBO8462784.1"/>
    <property type="molecule type" value="Genomic_DNA"/>
</dbReference>
<dbReference type="SUPFAM" id="SSF161098">
    <property type="entry name" value="MetI-like"/>
    <property type="match status" value="1"/>
</dbReference>
<comment type="similarity">
    <text evidence="7">Belongs to the binding-protein-dependent transport system permease family.</text>
</comment>
<evidence type="ECO:0000256" key="2">
    <source>
        <dbReference type="ARBA" id="ARBA00022448"/>
    </source>
</evidence>
<evidence type="ECO:0000259" key="8">
    <source>
        <dbReference type="PROSITE" id="PS50928"/>
    </source>
</evidence>
<gene>
    <name evidence="9" type="ORF">IAC13_02495</name>
</gene>
<dbReference type="Pfam" id="PF00528">
    <property type="entry name" value="BPD_transp_1"/>
    <property type="match status" value="1"/>
</dbReference>
<dbReference type="AlphaFoldDB" id="A0A9D9N761"/>
<keyword evidence="4 7" id="KW-0812">Transmembrane</keyword>
<feature type="transmembrane region" description="Helical" evidence="7">
    <location>
        <begin position="47"/>
        <end position="70"/>
    </location>
</feature>
<keyword evidence="3" id="KW-1003">Cell membrane</keyword>
<dbReference type="GO" id="GO:0005886">
    <property type="term" value="C:plasma membrane"/>
    <property type="evidence" value="ECO:0007669"/>
    <property type="project" value="UniProtKB-SubCell"/>
</dbReference>
<feature type="domain" description="ABC transmembrane type-1" evidence="8">
    <location>
        <begin position="7"/>
        <end position="198"/>
    </location>
</feature>
<dbReference type="PANTHER" id="PTHR30450">
    <property type="entry name" value="ABC TRANSPORTER PERMEASE"/>
    <property type="match status" value="1"/>
</dbReference>
<sequence>MIFINGIGETLYMVLSASVIAYLIGIPLGVILVVFDKGGLIPRPKLQGILGTFVNLVRSVPFLILIMLAMPITRMITGTTLGSTAMIIPLIITAAPYIARVVESSIREVDPGVIEAAKSMGASNWQIIWKVILPEAKPSLLVGAGLAVTTLLGYSAMAAIVGAGGLGAYAINYGYYRGDSVMLWINTILLVVIFQIMQEVFLKLAKVVDKRTR</sequence>
<evidence type="ECO:0000256" key="3">
    <source>
        <dbReference type="ARBA" id="ARBA00022475"/>
    </source>
</evidence>